<gene>
    <name evidence="1" type="ORF">GCM10009560_50050</name>
</gene>
<accession>A0ABP4AT40</accession>
<evidence type="ECO:0000313" key="1">
    <source>
        <dbReference type="EMBL" id="GAA0939373.1"/>
    </source>
</evidence>
<protein>
    <submittedName>
        <fullName evidence="1">Uncharacterized protein</fullName>
    </submittedName>
</protein>
<dbReference type="SUPFAM" id="SSF53474">
    <property type="entry name" value="alpha/beta-Hydrolases"/>
    <property type="match status" value="1"/>
</dbReference>
<dbReference type="Proteomes" id="UP001501578">
    <property type="component" value="Unassembled WGS sequence"/>
</dbReference>
<organism evidence="1 2">
    <name type="scientific">Nonomuraea longicatena</name>
    <dbReference type="NCBI Taxonomy" id="83682"/>
    <lineage>
        <taxon>Bacteria</taxon>
        <taxon>Bacillati</taxon>
        <taxon>Actinomycetota</taxon>
        <taxon>Actinomycetes</taxon>
        <taxon>Streptosporangiales</taxon>
        <taxon>Streptosporangiaceae</taxon>
        <taxon>Nonomuraea</taxon>
    </lineage>
</organism>
<evidence type="ECO:0000313" key="2">
    <source>
        <dbReference type="Proteomes" id="UP001501578"/>
    </source>
</evidence>
<dbReference type="InterPro" id="IPR029058">
    <property type="entry name" value="AB_hydrolase_fold"/>
</dbReference>
<dbReference type="Gene3D" id="3.40.50.1820">
    <property type="entry name" value="alpha/beta hydrolase"/>
    <property type="match status" value="1"/>
</dbReference>
<name>A0ABP4AT40_9ACTN</name>
<comment type="caution">
    <text evidence="1">The sequence shown here is derived from an EMBL/GenBank/DDBJ whole genome shotgun (WGS) entry which is preliminary data.</text>
</comment>
<sequence>MLSALFVDRDAAHRMIDRLDVPTLLLAGAQDKLITTTMVDGVAARRPDWTHRTFPSAGHLLPLTETGEYVAAVADWLDTGPARIRVRRGPV</sequence>
<reference evidence="2" key="1">
    <citation type="journal article" date="2019" name="Int. J. Syst. Evol. Microbiol.">
        <title>The Global Catalogue of Microorganisms (GCM) 10K type strain sequencing project: providing services to taxonomists for standard genome sequencing and annotation.</title>
        <authorList>
            <consortium name="The Broad Institute Genomics Platform"/>
            <consortium name="The Broad Institute Genome Sequencing Center for Infectious Disease"/>
            <person name="Wu L."/>
            <person name="Ma J."/>
        </authorList>
    </citation>
    <scope>NUCLEOTIDE SEQUENCE [LARGE SCALE GENOMIC DNA]</scope>
    <source>
        <strain evidence="2">JCM 11136</strain>
    </source>
</reference>
<dbReference type="RefSeq" id="WP_343952445.1">
    <property type="nucleotide sequence ID" value="NZ_BAAAHQ010000025.1"/>
</dbReference>
<proteinExistence type="predicted"/>
<dbReference type="EMBL" id="BAAAHQ010000025">
    <property type="protein sequence ID" value="GAA0939373.1"/>
    <property type="molecule type" value="Genomic_DNA"/>
</dbReference>
<keyword evidence="2" id="KW-1185">Reference proteome</keyword>